<dbReference type="NCBIfam" id="NF008669">
    <property type="entry name" value="PRK11670.1"/>
    <property type="match status" value="1"/>
</dbReference>
<evidence type="ECO:0000313" key="8">
    <source>
        <dbReference type="Proteomes" id="UP001143362"/>
    </source>
</evidence>
<evidence type="ECO:0000256" key="4">
    <source>
        <dbReference type="ARBA" id="ARBA00023004"/>
    </source>
</evidence>
<reference evidence="7" key="1">
    <citation type="submission" date="2019-02" db="EMBL/GenBank/DDBJ databases">
        <authorList>
            <person name="Li S.-H."/>
        </authorList>
    </citation>
    <scope>NUCLEOTIDE SEQUENCE</scope>
    <source>
        <strain evidence="7">IMCC14734</strain>
    </source>
</reference>
<keyword evidence="5 6" id="KW-0411">Iron-sulfur</keyword>
<dbReference type="SUPFAM" id="SSF52540">
    <property type="entry name" value="P-loop containing nucleoside triphosphate hydrolases"/>
    <property type="match status" value="1"/>
</dbReference>
<comment type="caution">
    <text evidence="7">The sequence shown here is derived from an EMBL/GenBank/DDBJ whole genome shotgun (WGS) entry which is preliminary data.</text>
</comment>
<dbReference type="Pfam" id="PF10609">
    <property type="entry name" value="ParA"/>
    <property type="match status" value="1"/>
</dbReference>
<evidence type="ECO:0000256" key="5">
    <source>
        <dbReference type="ARBA" id="ARBA00023014"/>
    </source>
</evidence>
<name>A0ABT3TL35_9GAMM</name>
<dbReference type="PANTHER" id="PTHR42961:SF2">
    <property type="entry name" value="IRON-SULFUR PROTEIN NUBPL"/>
    <property type="match status" value="1"/>
</dbReference>
<gene>
    <name evidence="7" type="primary">apbC</name>
    <name evidence="7" type="ORF">EYC98_19080</name>
</gene>
<dbReference type="EMBL" id="SHNN01000005">
    <property type="protein sequence ID" value="MCX2982971.1"/>
    <property type="molecule type" value="Genomic_DNA"/>
</dbReference>
<proteinExistence type="inferred from homology"/>
<comment type="similarity">
    <text evidence="6">Belongs to the Mrp/NBP35 ATP-binding proteins family.</text>
</comment>
<dbReference type="InterPro" id="IPR033756">
    <property type="entry name" value="YlxH/NBP35"/>
</dbReference>
<protein>
    <recommendedName>
        <fullName evidence="6">Iron-sulfur cluster carrier protein</fullName>
    </recommendedName>
</protein>
<keyword evidence="8" id="KW-1185">Reference proteome</keyword>
<keyword evidence="6" id="KW-0378">Hydrolase</keyword>
<dbReference type="CDD" id="cd02037">
    <property type="entry name" value="Mrp_NBP35"/>
    <property type="match status" value="1"/>
</dbReference>
<dbReference type="InterPro" id="IPR027417">
    <property type="entry name" value="P-loop_NTPase"/>
</dbReference>
<feature type="binding site" evidence="6">
    <location>
        <begin position="13"/>
        <end position="20"/>
    </location>
    <ligand>
        <name>ATP</name>
        <dbReference type="ChEBI" id="CHEBI:30616"/>
    </ligand>
</feature>
<organism evidence="7 8">
    <name type="scientific">Candidatus Litorirhabdus singularis</name>
    <dbReference type="NCBI Taxonomy" id="2518993"/>
    <lineage>
        <taxon>Bacteria</taxon>
        <taxon>Pseudomonadati</taxon>
        <taxon>Pseudomonadota</taxon>
        <taxon>Gammaproteobacteria</taxon>
        <taxon>Cellvibrionales</taxon>
        <taxon>Halieaceae</taxon>
        <taxon>Candidatus Litorirhabdus</taxon>
    </lineage>
</organism>
<dbReference type="InterPro" id="IPR019591">
    <property type="entry name" value="Mrp/NBP35_ATP-bd"/>
</dbReference>
<dbReference type="PANTHER" id="PTHR42961">
    <property type="entry name" value="IRON-SULFUR PROTEIN NUBPL"/>
    <property type="match status" value="1"/>
</dbReference>
<keyword evidence="2 6" id="KW-0547">Nucleotide-binding</keyword>
<dbReference type="Gene3D" id="3.40.50.300">
    <property type="entry name" value="P-loop containing nucleotide triphosphate hydrolases"/>
    <property type="match status" value="1"/>
</dbReference>
<accession>A0ABT3TL35</accession>
<dbReference type="HAMAP" id="MF_02040">
    <property type="entry name" value="Mrp_NBP35"/>
    <property type="match status" value="1"/>
</dbReference>
<dbReference type="PROSITE" id="PS01215">
    <property type="entry name" value="MRP"/>
    <property type="match status" value="1"/>
</dbReference>
<evidence type="ECO:0000256" key="2">
    <source>
        <dbReference type="ARBA" id="ARBA00022741"/>
    </source>
</evidence>
<evidence type="ECO:0000256" key="1">
    <source>
        <dbReference type="ARBA" id="ARBA00022723"/>
    </source>
</evidence>
<dbReference type="Proteomes" id="UP001143362">
    <property type="component" value="Unassembled WGS sequence"/>
</dbReference>
<evidence type="ECO:0000256" key="3">
    <source>
        <dbReference type="ARBA" id="ARBA00022840"/>
    </source>
</evidence>
<comment type="function">
    <text evidence="6">Binds and transfers iron-sulfur (Fe-S) clusters to target apoproteins. Can hydrolyze ATP.</text>
</comment>
<dbReference type="InterPro" id="IPR044304">
    <property type="entry name" value="NUBPL-like"/>
</dbReference>
<dbReference type="InterPro" id="IPR000808">
    <property type="entry name" value="Mrp-like_CS"/>
</dbReference>
<comment type="subunit">
    <text evidence="6">Homodimer.</text>
</comment>
<keyword evidence="3 6" id="KW-0067">ATP-binding</keyword>
<evidence type="ECO:0000313" key="7">
    <source>
        <dbReference type="EMBL" id="MCX2982971.1"/>
    </source>
</evidence>
<dbReference type="RefSeq" id="WP_279247003.1">
    <property type="nucleotide sequence ID" value="NZ_SHNN01000005.1"/>
</dbReference>
<keyword evidence="1 6" id="KW-0479">Metal-binding</keyword>
<keyword evidence="4 6" id="KW-0408">Iron</keyword>
<sequence>MDKIKHIIAVASGKGGVGKSTTAVNLALALQANGASVGLLDADIYGPSQQIMLGVADGVRPDQKDGKWLVPVEAHGLKTMSMGYLVTDKTPMVWRGPMAGGALQQMLEQTLWEALDYLIIDMPPGTGDIQLTLSQKAAVAGAVIVTTPQDIALLDARKGIEMFSKVDIPVLGVVENMAVHVCSECGHAEHIFGAEGGERLAAEYGVEVLGSLPLALSIREQTDAGTPAVVAEPGSDVTAVYLQIAERVAAALTGTGEQRSGPEIVISND</sequence>
<evidence type="ECO:0000256" key="6">
    <source>
        <dbReference type="HAMAP-Rule" id="MF_02040"/>
    </source>
</evidence>